<reference evidence="2" key="1">
    <citation type="submission" date="2020-06" db="EMBL/GenBank/DDBJ databases">
        <authorList>
            <person name="Li T."/>
            <person name="Hu X."/>
            <person name="Zhang T."/>
            <person name="Song X."/>
            <person name="Zhang H."/>
            <person name="Dai N."/>
            <person name="Sheng W."/>
            <person name="Hou X."/>
            <person name="Wei L."/>
        </authorList>
    </citation>
    <scope>NUCLEOTIDE SEQUENCE</scope>
    <source>
        <strain evidence="2">3651</strain>
        <tissue evidence="2">Leaf</tissue>
    </source>
</reference>
<keyword evidence="3" id="KW-1185">Reference proteome</keyword>
<accession>A0AAE1Y3M2</accession>
<sequence length="107" mass="11349">LYVHITTKKHNIPSSIPSNTIIPFLSPHKHGTPPLSISTYSTTATTISSPTLLTNIASSSLLENPQQNVPSTLTDVPLTFSASPHSTISQSESSSTHSTRGRKKSGP</sequence>
<proteinExistence type="predicted"/>
<name>A0AAE1Y3M2_9LAMI</name>
<evidence type="ECO:0000313" key="2">
    <source>
        <dbReference type="EMBL" id="KAK4423099.1"/>
    </source>
</evidence>
<evidence type="ECO:0000313" key="3">
    <source>
        <dbReference type="Proteomes" id="UP001293254"/>
    </source>
</evidence>
<feature type="region of interest" description="Disordered" evidence="1">
    <location>
        <begin position="65"/>
        <end position="107"/>
    </location>
</feature>
<feature type="non-terminal residue" evidence="2">
    <location>
        <position position="1"/>
    </location>
</feature>
<gene>
    <name evidence="2" type="ORF">Salat_1892500</name>
</gene>
<dbReference type="EMBL" id="JACGWO010000007">
    <property type="protein sequence ID" value="KAK4423099.1"/>
    <property type="molecule type" value="Genomic_DNA"/>
</dbReference>
<comment type="caution">
    <text evidence="2">The sequence shown here is derived from an EMBL/GenBank/DDBJ whole genome shotgun (WGS) entry which is preliminary data.</text>
</comment>
<feature type="compositionally biased region" description="Polar residues" evidence="1">
    <location>
        <begin position="65"/>
        <end position="74"/>
    </location>
</feature>
<dbReference type="AlphaFoldDB" id="A0AAE1Y3M2"/>
<feature type="compositionally biased region" description="Low complexity" evidence="1">
    <location>
        <begin position="83"/>
        <end position="98"/>
    </location>
</feature>
<dbReference type="Proteomes" id="UP001293254">
    <property type="component" value="Unassembled WGS sequence"/>
</dbReference>
<organism evidence="2 3">
    <name type="scientific">Sesamum alatum</name>
    <dbReference type="NCBI Taxonomy" id="300844"/>
    <lineage>
        <taxon>Eukaryota</taxon>
        <taxon>Viridiplantae</taxon>
        <taxon>Streptophyta</taxon>
        <taxon>Embryophyta</taxon>
        <taxon>Tracheophyta</taxon>
        <taxon>Spermatophyta</taxon>
        <taxon>Magnoliopsida</taxon>
        <taxon>eudicotyledons</taxon>
        <taxon>Gunneridae</taxon>
        <taxon>Pentapetalae</taxon>
        <taxon>asterids</taxon>
        <taxon>lamiids</taxon>
        <taxon>Lamiales</taxon>
        <taxon>Pedaliaceae</taxon>
        <taxon>Sesamum</taxon>
    </lineage>
</organism>
<reference evidence="2" key="2">
    <citation type="journal article" date="2024" name="Plant">
        <title>Genomic evolution and insights into agronomic trait innovations of Sesamum species.</title>
        <authorList>
            <person name="Miao H."/>
            <person name="Wang L."/>
            <person name="Qu L."/>
            <person name="Liu H."/>
            <person name="Sun Y."/>
            <person name="Le M."/>
            <person name="Wang Q."/>
            <person name="Wei S."/>
            <person name="Zheng Y."/>
            <person name="Lin W."/>
            <person name="Duan Y."/>
            <person name="Cao H."/>
            <person name="Xiong S."/>
            <person name="Wang X."/>
            <person name="Wei L."/>
            <person name="Li C."/>
            <person name="Ma Q."/>
            <person name="Ju M."/>
            <person name="Zhao R."/>
            <person name="Li G."/>
            <person name="Mu C."/>
            <person name="Tian Q."/>
            <person name="Mei H."/>
            <person name="Zhang T."/>
            <person name="Gao T."/>
            <person name="Zhang H."/>
        </authorList>
    </citation>
    <scope>NUCLEOTIDE SEQUENCE</scope>
    <source>
        <strain evidence="2">3651</strain>
    </source>
</reference>
<evidence type="ECO:0000256" key="1">
    <source>
        <dbReference type="SAM" id="MobiDB-lite"/>
    </source>
</evidence>
<protein>
    <submittedName>
        <fullName evidence="2">Uncharacterized protein</fullName>
    </submittedName>
</protein>